<keyword evidence="2" id="KW-1185">Reference proteome</keyword>
<proteinExistence type="predicted"/>
<dbReference type="Proteomes" id="UP001489719">
    <property type="component" value="Unassembled WGS sequence"/>
</dbReference>
<evidence type="ECO:0000313" key="1">
    <source>
        <dbReference type="EMBL" id="KAK9322982.1"/>
    </source>
</evidence>
<reference evidence="2" key="1">
    <citation type="journal article" date="2024" name="Front. Bioeng. Biotechnol.">
        <title>Genome-scale model development and genomic sequencing of the oleaginous clade Lipomyces.</title>
        <authorList>
            <person name="Czajka J.J."/>
            <person name="Han Y."/>
            <person name="Kim J."/>
            <person name="Mondo S.J."/>
            <person name="Hofstad B.A."/>
            <person name="Robles A."/>
            <person name="Haridas S."/>
            <person name="Riley R."/>
            <person name="LaButti K."/>
            <person name="Pangilinan J."/>
            <person name="Andreopoulos W."/>
            <person name="Lipzen A."/>
            <person name="Yan J."/>
            <person name="Wang M."/>
            <person name="Ng V."/>
            <person name="Grigoriev I.V."/>
            <person name="Spatafora J.W."/>
            <person name="Magnuson J.K."/>
            <person name="Baker S.E."/>
            <person name="Pomraning K.R."/>
        </authorList>
    </citation>
    <scope>NUCLEOTIDE SEQUENCE [LARGE SCALE GENOMIC DNA]</scope>
    <source>
        <strain evidence="2">CBS 10300</strain>
    </source>
</reference>
<name>A0ACC3TPB0_9ASCO</name>
<gene>
    <name evidence="1" type="ORF">V1517DRAFT_116266</name>
</gene>
<organism evidence="1 2">
    <name type="scientific">Lipomyces orientalis</name>
    <dbReference type="NCBI Taxonomy" id="1233043"/>
    <lineage>
        <taxon>Eukaryota</taxon>
        <taxon>Fungi</taxon>
        <taxon>Dikarya</taxon>
        <taxon>Ascomycota</taxon>
        <taxon>Saccharomycotina</taxon>
        <taxon>Lipomycetes</taxon>
        <taxon>Lipomycetales</taxon>
        <taxon>Lipomycetaceae</taxon>
        <taxon>Lipomyces</taxon>
    </lineage>
</organism>
<dbReference type="EMBL" id="MU970068">
    <property type="protein sequence ID" value="KAK9322982.1"/>
    <property type="molecule type" value="Genomic_DNA"/>
</dbReference>
<comment type="caution">
    <text evidence="1">The sequence shown here is derived from an EMBL/GenBank/DDBJ whole genome shotgun (WGS) entry which is preliminary data.</text>
</comment>
<protein>
    <submittedName>
        <fullName evidence="1">Uncharacterized protein</fullName>
    </submittedName>
</protein>
<accession>A0ACC3TPB0</accession>
<sequence length="443" mass="50267">MTDDNGDAVTAVAATAILAGEQDLITSLALKRAMEVDEDAFFSRKKSSLRFRDVEKKTKKKKKSKKVTDGDIALADRKQRKKIQVVVEQEDQLRGRSRSRNSSRSRSSSPVVILDNTQNKREIRKPTLSPPPALSMEQLEAAKNALLSSDVFGSTRSVIDVFDDDSDDDVVARRNDSDDGDGNKNAHDANIDLLPELAAKIRERMKAAQKSVVPDYTSSMPTPRENQFIVHVLVETQISLDQAPDEEDLDEPQRIKSRVFKVKSTYNFSKIRYAWMKACKIPEDVMESIVFLDNSSYSRLYEESTPLMVGVTEEDPHLSILAVRKNEVDKLRQELLERFEHMDDDDDVSNKTDEDEAQEVPSSQPVPSNEIKLYLQDGKGERIHLKVKPESRISTIIKYYRNKRNIAPNMQVTLEMDDELIPENATVSETEIEDEVTIDVHVR</sequence>
<evidence type="ECO:0000313" key="2">
    <source>
        <dbReference type="Proteomes" id="UP001489719"/>
    </source>
</evidence>